<evidence type="ECO:0000313" key="7">
    <source>
        <dbReference type="EMBL" id="KAK1352672.1"/>
    </source>
</evidence>
<dbReference type="Proteomes" id="UP001237642">
    <property type="component" value="Unassembled WGS sequence"/>
</dbReference>
<keyword evidence="2" id="KW-0479">Metal-binding</keyword>
<feature type="region of interest" description="Disordered" evidence="5">
    <location>
        <begin position="35"/>
        <end position="79"/>
    </location>
</feature>
<dbReference type="PANTHER" id="PTHR47847:SF2">
    <property type="entry name" value="FCS-LIKE ZINC FINGER 17-RELATED"/>
    <property type="match status" value="1"/>
</dbReference>
<feature type="domain" description="FLZ-type" evidence="6">
    <location>
        <begin position="81"/>
        <end position="125"/>
    </location>
</feature>
<feature type="zinc finger region" description="FLZ-type" evidence="4">
    <location>
        <begin position="81"/>
        <end position="125"/>
    </location>
</feature>
<reference evidence="7" key="2">
    <citation type="submission" date="2023-05" db="EMBL/GenBank/DDBJ databases">
        <authorList>
            <person name="Schelkunov M.I."/>
        </authorList>
    </citation>
    <scope>NUCLEOTIDE SEQUENCE</scope>
    <source>
        <strain evidence="7">Hsosn_3</strain>
        <tissue evidence="7">Leaf</tissue>
    </source>
</reference>
<gene>
    <name evidence="7" type="ORF">POM88_053103</name>
</gene>
<comment type="caution">
    <text evidence="7">The sequence shown here is derived from an EMBL/GenBank/DDBJ whole genome shotgun (WGS) entry which is preliminary data.</text>
</comment>
<dbReference type="EMBL" id="JAUIZM010000015">
    <property type="protein sequence ID" value="KAK1352672.1"/>
    <property type="molecule type" value="Genomic_DNA"/>
</dbReference>
<comment type="similarity">
    <text evidence="1">Belongs to the FLZ family.</text>
</comment>
<dbReference type="Pfam" id="PF04570">
    <property type="entry name" value="zf-FLZ"/>
    <property type="match status" value="1"/>
</dbReference>
<reference evidence="7" key="1">
    <citation type="submission" date="2023-02" db="EMBL/GenBank/DDBJ databases">
        <title>Genome of toxic invasive species Heracleum sosnowskyi carries increased number of genes despite the absence of recent whole-genome duplications.</title>
        <authorList>
            <person name="Schelkunov M."/>
            <person name="Shtratnikova V."/>
            <person name="Makarenko M."/>
            <person name="Klepikova A."/>
            <person name="Omelchenko D."/>
            <person name="Novikova G."/>
            <person name="Obukhova E."/>
            <person name="Bogdanov V."/>
            <person name="Penin A."/>
            <person name="Logacheva M."/>
        </authorList>
    </citation>
    <scope>NUCLEOTIDE SEQUENCE</scope>
    <source>
        <strain evidence="7">Hsosn_3</strain>
        <tissue evidence="7">Leaf</tissue>
    </source>
</reference>
<evidence type="ECO:0000256" key="4">
    <source>
        <dbReference type="PROSITE-ProRule" id="PRU01131"/>
    </source>
</evidence>
<dbReference type="AlphaFoldDB" id="A0AAD8GPJ7"/>
<dbReference type="InterPro" id="IPR044181">
    <property type="entry name" value="FLZ17/18"/>
</dbReference>
<evidence type="ECO:0000313" key="8">
    <source>
        <dbReference type="Proteomes" id="UP001237642"/>
    </source>
</evidence>
<keyword evidence="3" id="KW-0862">Zinc</keyword>
<protein>
    <submittedName>
        <fullName evidence="7">FLZ-type domain-containing protein</fullName>
    </submittedName>
</protein>
<organism evidence="7 8">
    <name type="scientific">Heracleum sosnowskyi</name>
    <dbReference type="NCBI Taxonomy" id="360622"/>
    <lineage>
        <taxon>Eukaryota</taxon>
        <taxon>Viridiplantae</taxon>
        <taxon>Streptophyta</taxon>
        <taxon>Embryophyta</taxon>
        <taxon>Tracheophyta</taxon>
        <taxon>Spermatophyta</taxon>
        <taxon>Magnoliopsida</taxon>
        <taxon>eudicotyledons</taxon>
        <taxon>Gunneridae</taxon>
        <taxon>Pentapetalae</taxon>
        <taxon>asterids</taxon>
        <taxon>campanulids</taxon>
        <taxon>Apiales</taxon>
        <taxon>Apiaceae</taxon>
        <taxon>Apioideae</taxon>
        <taxon>apioid superclade</taxon>
        <taxon>Tordylieae</taxon>
        <taxon>Tordyliinae</taxon>
        <taxon>Heracleum</taxon>
    </lineage>
</organism>
<name>A0AAD8GPJ7_9APIA</name>
<evidence type="ECO:0000259" key="6">
    <source>
        <dbReference type="PROSITE" id="PS51795"/>
    </source>
</evidence>
<dbReference type="GO" id="GO:0008270">
    <property type="term" value="F:zinc ion binding"/>
    <property type="evidence" value="ECO:0007669"/>
    <property type="project" value="UniProtKB-KW"/>
</dbReference>
<dbReference type="PANTHER" id="PTHR47847">
    <property type="entry name" value="FCS-LIKE ZINC FINGER 17"/>
    <property type="match status" value="1"/>
</dbReference>
<feature type="compositionally biased region" description="Basic and acidic residues" evidence="5">
    <location>
        <begin position="52"/>
        <end position="62"/>
    </location>
</feature>
<evidence type="ECO:0000256" key="5">
    <source>
        <dbReference type="SAM" id="MobiDB-lite"/>
    </source>
</evidence>
<evidence type="ECO:0000256" key="2">
    <source>
        <dbReference type="ARBA" id="ARBA00022723"/>
    </source>
</evidence>
<evidence type="ECO:0000256" key="1">
    <source>
        <dbReference type="ARBA" id="ARBA00009374"/>
    </source>
</evidence>
<dbReference type="InterPro" id="IPR007650">
    <property type="entry name" value="Zf-FLZ_dom"/>
</dbReference>
<keyword evidence="3" id="KW-0863">Zinc-finger</keyword>
<dbReference type="PROSITE" id="PS51795">
    <property type="entry name" value="ZF_FLZ"/>
    <property type="match status" value="1"/>
</dbReference>
<sequence length="131" mass="14926">MSVKRSRLGESSNFIEKDLLNHMCFTVESARQVGSAAPYSGERKPPKFLKPSVDEGTKEQSRRNVILKSPARGSKSGGLGDFLKYCNFCNKKIKQDEDVFMYRDYCAYCSEKCRDYQIEIDEMVEESRAAA</sequence>
<proteinExistence type="inferred from homology"/>
<keyword evidence="8" id="KW-1185">Reference proteome</keyword>
<evidence type="ECO:0000256" key="3">
    <source>
        <dbReference type="ARBA" id="ARBA00022771"/>
    </source>
</evidence>
<accession>A0AAD8GPJ7</accession>